<protein>
    <submittedName>
        <fullName evidence="4">Amidohydrolase family protein</fullName>
    </submittedName>
</protein>
<dbReference type="InterPro" id="IPR032466">
    <property type="entry name" value="Metal_Hydrolase"/>
</dbReference>
<evidence type="ECO:0000313" key="5">
    <source>
        <dbReference type="Proteomes" id="UP000826300"/>
    </source>
</evidence>
<dbReference type="AlphaFoldDB" id="A0A8G0ZW58"/>
<feature type="domain" description="Amidohydrolase 3" evidence="3">
    <location>
        <begin position="266"/>
        <end position="341"/>
    </location>
</feature>
<dbReference type="KEGG" id="nsm:JO391_19165"/>
<reference evidence="4" key="1">
    <citation type="submission" date="2021-02" db="EMBL/GenBank/DDBJ databases">
        <title>Rhodobacter shimadae sp. nov., an aerobic anoxygenic phototrophic bacterium isolated from a hot spring.</title>
        <authorList>
            <person name="Muramatsu S."/>
            <person name="Haruta S."/>
            <person name="Hirose S."/>
            <person name="Hanada S."/>
        </authorList>
    </citation>
    <scope>NUCLEOTIDE SEQUENCE</scope>
    <source>
        <strain evidence="4">N10</strain>
    </source>
</reference>
<sequence>MIHPLPPIRLTGADVLRDGQLQRRSVAIAEGRITRGPLPEVDLSGYLVLPGLIDLHAGGPDPEPTDLSAAAAGITTACLTLDWRWPNGPDDAMAVEARLRRAAAYRLAMRTDLRLHVDVEMHLFDQADLLVEAVRRNRISLVTFTNGLIAALEAADAPGQFEAFAQDLGHDAIGLASLISATERRRGELPRHLCSLAESFDDLGVIYATRADPDGEARERHSMIGARLAMFPASRRAAAAARAMMCPVVLSAPGILAGSLHSVLASAGLVTALASDGNHQALAAAAFSLSDRGIMPFAAAWALVSSGPAEILRLPDRGRIEPGQRADLAIVRAETRRVEATISRGRLIHAEGGAARLFSPILHPRLAAE</sequence>
<dbReference type="Proteomes" id="UP000826300">
    <property type="component" value="Chromosome"/>
</dbReference>
<dbReference type="InterPro" id="IPR011059">
    <property type="entry name" value="Metal-dep_hydrolase_composite"/>
</dbReference>
<evidence type="ECO:0000256" key="1">
    <source>
        <dbReference type="ARBA" id="ARBA00010716"/>
    </source>
</evidence>
<dbReference type="GO" id="GO:0008448">
    <property type="term" value="F:N-acetylglucosamine-6-phosphate deacetylase activity"/>
    <property type="evidence" value="ECO:0007669"/>
    <property type="project" value="TreeGrafter"/>
</dbReference>
<organism evidence="4 5">
    <name type="scientific">Neotabrizicola shimadae</name>
    <dbReference type="NCBI Taxonomy" id="2807096"/>
    <lineage>
        <taxon>Bacteria</taxon>
        <taxon>Pseudomonadati</taxon>
        <taxon>Pseudomonadota</taxon>
        <taxon>Alphaproteobacteria</taxon>
        <taxon>Rhodobacterales</taxon>
        <taxon>Paracoccaceae</taxon>
        <taxon>Neotabrizicola</taxon>
    </lineage>
</organism>
<dbReference type="PANTHER" id="PTHR11113:SF14">
    <property type="entry name" value="N-ACETYLGLUCOSAMINE-6-PHOSPHATE DEACETYLASE"/>
    <property type="match status" value="1"/>
</dbReference>
<dbReference type="SUPFAM" id="SSF51556">
    <property type="entry name" value="Metallo-dependent hydrolases"/>
    <property type="match status" value="1"/>
</dbReference>
<dbReference type="Pfam" id="PF07969">
    <property type="entry name" value="Amidohydro_3"/>
    <property type="match status" value="1"/>
</dbReference>
<keyword evidence="2" id="KW-0378">Hydrolase</keyword>
<dbReference type="Gene3D" id="2.30.40.10">
    <property type="entry name" value="Urease, subunit C, domain 1"/>
    <property type="match status" value="1"/>
</dbReference>
<dbReference type="EMBL" id="CP069370">
    <property type="protein sequence ID" value="QYZ69788.1"/>
    <property type="molecule type" value="Genomic_DNA"/>
</dbReference>
<dbReference type="Gene3D" id="3.20.20.140">
    <property type="entry name" value="Metal-dependent hydrolases"/>
    <property type="match status" value="2"/>
</dbReference>
<gene>
    <name evidence="4" type="ORF">JO391_19165</name>
</gene>
<dbReference type="InterPro" id="IPR013108">
    <property type="entry name" value="Amidohydro_3"/>
</dbReference>
<dbReference type="SUPFAM" id="SSF51338">
    <property type="entry name" value="Composite domain of metallo-dependent hydrolases"/>
    <property type="match status" value="1"/>
</dbReference>
<dbReference type="PANTHER" id="PTHR11113">
    <property type="entry name" value="N-ACETYLGLUCOSAMINE-6-PHOSPHATE DEACETYLASE"/>
    <property type="match status" value="1"/>
</dbReference>
<evidence type="ECO:0000313" key="4">
    <source>
        <dbReference type="EMBL" id="QYZ69788.1"/>
    </source>
</evidence>
<name>A0A8G0ZW58_9RHOB</name>
<dbReference type="GO" id="GO:0006046">
    <property type="term" value="P:N-acetylglucosamine catabolic process"/>
    <property type="evidence" value="ECO:0007669"/>
    <property type="project" value="TreeGrafter"/>
</dbReference>
<dbReference type="RefSeq" id="WP_220662004.1">
    <property type="nucleotide sequence ID" value="NZ_CP069370.1"/>
</dbReference>
<evidence type="ECO:0000256" key="2">
    <source>
        <dbReference type="ARBA" id="ARBA00022801"/>
    </source>
</evidence>
<comment type="similarity">
    <text evidence="1">Belongs to the metallo-dependent hydrolases superfamily. NagA family.</text>
</comment>
<accession>A0A8G0ZW58</accession>
<proteinExistence type="inferred from homology"/>
<evidence type="ECO:0000259" key="3">
    <source>
        <dbReference type="Pfam" id="PF07969"/>
    </source>
</evidence>
<keyword evidence="5" id="KW-1185">Reference proteome</keyword>